<evidence type="ECO:0000313" key="1">
    <source>
        <dbReference type="EMBL" id="KAJ7745914.1"/>
    </source>
</evidence>
<dbReference type="EMBL" id="JARJLG010000100">
    <property type="protein sequence ID" value="KAJ7745914.1"/>
    <property type="molecule type" value="Genomic_DNA"/>
</dbReference>
<gene>
    <name evidence="1" type="ORF">DFH07DRAFT_776535</name>
</gene>
<evidence type="ECO:0000313" key="2">
    <source>
        <dbReference type="Proteomes" id="UP001215280"/>
    </source>
</evidence>
<reference evidence="1" key="1">
    <citation type="submission" date="2023-03" db="EMBL/GenBank/DDBJ databases">
        <title>Massive genome expansion in bonnet fungi (Mycena s.s.) driven by repeated elements and novel gene families across ecological guilds.</title>
        <authorList>
            <consortium name="Lawrence Berkeley National Laboratory"/>
            <person name="Harder C.B."/>
            <person name="Miyauchi S."/>
            <person name="Viragh M."/>
            <person name="Kuo A."/>
            <person name="Thoen E."/>
            <person name="Andreopoulos B."/>
            <person name="Lu D."/>
            <person name="Skrede I."/>
            <person name="Drula E."/>
            <person name="Henrissat B."/>
            <person name="Morin E."/>
            <person name="Kohler A."/>
            <person name="Barry K."/>
            <person name="LaButti K."/>
            <person name="Morin E."/>
            <person name="Salamov A."/>
            <person name="Lipzen A."/>
            <person name="Mereny Z."/>
            <person name="Hegedus B."/>
            <person name="Baldrian P."/>
            <person name="Stursova M."/>
            <person name="Weitz H."/>
            <person name="Taylor A."/>
            <person name="Grigoriev I.V."/>
            <person name="Nagy L.G."/>
            <person name="Martin F."/>
            <person name="Kauserud H."/>
        </authorList>
    </citation>
    <scope>NUCLEOTIDE SEQUENCE</scope>
    <source>
        <strain evidence="1">CBHHK188m</strain>
    </source>
</reference>
<organism evidence="1 2">
    <name type="scientific">Mycena maculata</name>
    <dbReference type="NCBI Taxonomy" id="230809"/>
    <lineage>
        <taxon>Eukaryota</taxon>
        <taxon>Fungi</taxon>
        <taxon>Dikarya</taxon>
        <taxon>Basidiomycota</taxon>
        <taxon>Agaricomycotina</taxon>
        <taxon>Agaricomycetes</taxon>
        <taxon>Agaricomycetidae</taxon>
        <taxon>Agaricales</taxon>
        <taxon>Marasmiineae</taxon>
        <taxon>Mycenaceae</taxon>
        <taxon>Mycena</taxon>
    </lineage>
</organism>
<proteinExistence type="predicted"/>
<dbReference type="AlphaFoldDB" id="A0AAD7ILI3"/>
<name>A0AAD7ILI3_9AGAR</name>
<comment type="caution">
    <text evidence="1">The sequence shown here is derived from an EMBL/GenBank/DDBJ whole genome shotgun (WGS) entry which is preliminary data.</text>
</comment>
<sequence length="229" mass="26183">MAGSKRDFHDACHVIRPNRTISQIHPEIEVKSICKPYIAPFIVFSSAVGASCTKHRFFSWAIRSFREDVLFFLRSPLYLRRPHSWLNHRWLQAVPAPITRLRHSDFGMPYTVFHISSWAGIQKGRERRGRGRAGGMGDVRSLDQPAAKNSQAGAYFFFPSGAMDKLPDTDTVPARHHWSPHVRSVVPYSYVMVRMATTEWEEHLRALGMRKHGGVPVPYFVHVDWGCGD</sequence>
<accession>A0AAD7ILI3</accession>
<dbReference type="Proteomes" id="UP001215280">
    <property type="component" value="Unassembled WGS sequence"/>
</dbReference>
<protein>
    <submittedName>
        <fullName evidence="1">Uncharacterized protein</fullName>
    </submittedName>
</protein>
<keyword evidence="2" id="KW-1185">Reference proteome</keyword>